<comment type="caution">
    <text evidence="2">The sequence shown here is derived from an EMBL/GenBank/DDBJ whole genome shotgun (WGS) entry which is preliminary data.</text>
</comment>
<dbReference type="AlphaFoldDB" id="A0A9P8C0K5"/>
<feature type="chain" id="PRO_5040156896" description="Secreted protein" evidence="1">
    <location>
        <begin position="23"/>
        <end position="158"/>
    </location>
</feature>
<accession>A0A9P8C0K5</accession>
<evidence type="ECO:0000256" key="1">
    <source>
        <dbReference type="SAM" id="SignalP"/>
    </source>
</evidence>
<dbReference type="EMBL" id="MU252008">
    <property type="protein sequence ID" value="KAG9228241.1"/>
    <property type="molecule type" value="Genomic_DNA"/>
</dbReference>
<protein>
    <recommendedName>
        <fullName evidence="4">Secreted protein</fullName>
    </recommendedName>
</protein>
<evidence type="ECO:0000313" key="2">
    <source>
        <dbReference type="EMBL" id="KAG9228241.1"/>
    </source>
</evidence>
<feature type="signal peptide" evidence="1">
    <location>
        <begin position="1"/>
        <end position="22"/>
    </location>
</feature>
<keyword evidence="3" id="KW-1185">Reference proteome</keyword>
<evidence type="ECO:0008006" key="4">
    <source>
        <dbReference type="Google" id="ProtNLM"/>
    </source>
</evidence>
<reference evidence="2" key="1">
    <citation type="journal article" date="2021" name="IMA Fungus">
        <title>Genomic characterization of three marine fungi, including Emericellopsis atlantica sp. nov. with signatures of a generalist lifestyle and marine biomass degradation.</title>
        <authorList>
            <person name="Hagestad O.C."/>
            <person name="Hou L."/>
            <person name="Andersen J.H."/>
            <person name="Hansen E.H."/>
            <person name="Altermark B."/>
            <person name="Li C."/>
            <person name="Kuhnert E."/>
            <person name="Cox R.J."/>
            <person name="Crous P.W."/>
            <person name="Spatafora J.W."/>
            <person name="Lail K."/>
            <person name="Amirebrahimi M."/>
            <person name="Lipzen A."/>
            <person name="Pangilinan J."/>
            <person name="Andreopoulos W."/>
            <person name="Hayes R.D."/>
            <person name="Ng V."/>
            <person name="Grigoriev I.V."/>
            <person name="Jackson S.A."/>
            <person name="Sutton T.D.S."/>
            <person name="Dobson A.D.W."/>
            <person name="Rama T."/>
        </authorList>
    </citation>
    <scope>NUCLEOTIDE SEQUENCE</scope>
    <source>
        <strain evidence="2">TRa018bII</strain>
    </source>
</reference>
<gene>
    <name evidence="2" type="ORF">BJ875DRAFT_477980</name>
</gene>
<dbReference type="Proteomes" id="UP000824998">
    <property type="component" value="Unassembled WGS sequence"/>
</dbReference>
<sequence>MTKVASVLKLFLCGWWTPIVEFSCRSFGWSRLCPSPCTMCRYARNVFFLCGVLRWERVEACSLGVLGLEGAGLSSRYRIVFWFPPTPRFILTVFPTDEESQRCLHLGPACTHPIYPSITLRSTCPIVRPRVVSCSVRPLLVDFVPHVLPPSSVQTSAY</sequence>
<evidence type="ECO:0000313" key="3">
    <source>
        <dbReference type="Proteomes" id="UP000824998"/>
    </source>
</evidence>
<name>A0A9P8C0K5_9HELO</name>
<organism evidence="2 3">
    <name type="scientific">Amylocarpus encephaloides</name>
    <dbReference type="NCBI Taxonomy" id="45428"/>
    <lineage>
        <taxon>Eukaryota</taxon>
        <taxon>Fungi</taxon>
        <taxon>Dikarya</taxon>
        <taxon>Ascomycota</taxon>
        <taxon>Pezizomycotina</taxon>
        <taxon>Leotiomycetes</taxon>
        <taxon>Helotiales</taxon>
        <taxon>Helotiales incertae sedis</taxon>
        <taxon>Amylocarpus</taxon>
    </lineage>
</organism>
<keyword evidence="1" id="KW-0732">Signal</keyword>
<proteinExistence type="predicted"/>